<name>A0A1R3K2I5_9ROSI</name>
<evidence type="ECO:0000313" key="2">
    <source>
        <dbReference type="Proteomes" id="UP000187203"/>
    </source>
</evidence>
<accession>A0A1R3K2I5</accession>
<evidence type="ECO:0000313" key="1">
    <source>
        <dbReference type="EMBL" id="OMP01188.1"/>
    </source>
</evidence>
<keyword evidence="2" id="KW-1185">Reference proteome</keyword>
<dbReference type="AlphaFoldDB" id="A0A1R3K2I5"/>
<proteinExistence type="predicted"/>
<comment type="caution">
    <text evidence="1">The sequence shown here is derived from an EMBL/GenBank/DDBJ whole genome shotgun (WGS) entry which is preliminary data.</text>
</comment>
<dbReference type="EMBL" id="AWUE01014823">
    <property type="protein sequence ID" value="OMP01188.1"/>
    <property type="molecule type" value="Genomic_DNA"/>
</dbReference>
<dbReference type="STRING" id="93759.A0A1R3K2I5"/>
<reference evidence="2" key="1">
    <citation type="submission" date="2013-09" db="EMBL/GenBank/DDBJ databases">
        <title>Corchorus olitorius genome sequencing.</title>
        <authorList>
            <person name="Alam M."/>
            <person name="Haque M.S."/>
            <person name="Islam M.S."/>
            <person name="Emdad E.M."/>
            <person name="Islam M.M."/>
            <person name="Ahmed B."/>
            <person name="Halim A."/>
            <person name="Hossen Q.M.M."/>
            <person name="Hossain M.Z."/>
            <person name="Ahmed R."/>
            <person name="Khan M.M."/>
            <person name="Islam R."/>
            <person name="Rashid M.M."/>
            <person name="Khan S.A."/>
            <person name="Rahman M.S."/>
            <person name="Alam M."/>
            <person name="Yahiya A.S."/>
            <person name="Khan M.S."/>
            <person name="Azam M.S."/>
            <person name="Haque T."/>
            <person name="Lashkar M.Z.H."/>
            <person name="Akhand A.I."/>
            <person name="Morshed G."/>
            <person name="Roy S."/>
            <person name="Uddin K.S."/>
            <person name="Rabeya T."/>
            <person name="Hossain A.S."/>
            <person name="Chowdhury A."/>
            <person name="Snigdha A.R."/>
            <person name="Mortoza M.S."/>
            <person name="Matin S.A."/>
            <person name="Hoque S.M.E."/>
            <person name="Islam M.K."/>
            <person name="Roy D.K."/>
            <person name="Haider R."/>
            <person name="Moosa M.M."/>
            <person name="Elias S.M."/>
            <person name="Hasan A.M."/>
            <person name="Jahan S."/>
            <person name="Shafiuddin M."/>
            <person name="Mahmood N."/>
            <person name="Shommy N.S."/>
        </authorList>
    </citation>
    <scope>NUCLEOTIDE SEQUENCE [LARGE SCALE GENOMIC DNA]</scope>
    <source>
        <strain evidence="2">cv. O-4</strain>
    </source>
</reference>
<gene>
    <name evidence="1" type="ORF">COLO4_12088</name>
</gene>
<sequence length="241" mass="27462">MNMMPTPAGYDPYANRPRQSCCRIWCRKLSSLTSRKLSSLRCGQVEYGPYANRPRQSCCRSCGELLFSIATSIKLSWLRSLVERTAPALESCIIPIQTSCSYVFDPIQTSCSYVFYYKRYVKQLEGGLKRLCDVRAALQREVDAAKTQRKTVSPEVESWLAEVDAVEEAAQRFIGDAESRKHLYEPIARYLLSRKSVEMLRMLLERQVEGNQFRKVADAAPPPRIGSTFVRILNPGFSRPN</sequence>
<dbReference type="Proteomes" id="UP000187203">
    <property type="component" value="Unassembled WGS sequence"/>
</dbReference>
<organism evidence="1 2">
    <name type="scientific">Corchorus olitorius</name>
    <dbReference type="NCBI Taxonomy" id="93759"/>
    <lineage>
        <taxon>Eukaryota</taxon>
        <taxon>Viridiplantae</taxon>
        <taxon>Streptophyta</taxon>
        <taxon>Embryophyta</taxon>
        <taxon>Tracheophyta</taxon>
        <taxon>Spermatophyta</taxon>
        <taxon>Magnoliopsida</taxon>
        <taxon>eudicotyledons</taxon>
        <taxon>Gunneridae</taxon>
        <taxon>Pentapetalae</taxon>
        <taxon>rosids</taxon>
        <taxon>malvids</taxon>
        <taxon>Malvales</taxon>
        <taxon>Malvaceae</taxon>
        <taxon>Grewioideae</taxon>
        <taxon>Apeibeae</taxon>
        <taxon>Corchorus</taxon>
    </lineage>
</organism>
<protein>
    <submittedName>
        <fullName evidence="1">Cc-nbs-lrr resistance protein</fullName>
    </submittedName>
</protein>